<dbReference type="Proteomes" id="UP000002640">
    <property type="component" value="Unassembled WGS sequence"/>
</dbReference>
<evidence type="ECO:0000256" key="1">
    <source>
        <dbReference type="ARBA" id="ARBA00010603"/>
    </source>
</evidence>
<name>G4YJ68_PHYSP</name>
<evidence type="ECO:0000313" key="6">
    <source>
        <dbReference type="Proteomes" id="UP000002640"/>
    </source>
</evidence>
<evidence type="ECO:0000256" key="3">
    <source>
        <dbReference type="ARBA" id="ARBA00022707"/>
    </source>
</evidence>
<dbReference type="KEGG" id="psoj:PHYSODRAFT_309763"/>
<dbReference type="InterPro" id="IPR019142">
    <property type="entry name" value="Dymeclin"/>
</dbReference>
<evidence type="ECO:0000256" key="2">
    <source>
        <dbReference type="ARBA" id="ARBA00015736"/>
    </source>
</evidence>
<organism evidence="5 6">
    <name type="scientific">Phytophthora sojae (strain P6497)</name>
    <name type="common">Soybean stem and root rot agent</name>
    <name type="synonym">Phytophthora megasperma f. sp. glycines</name>
    <dbReference type="NCBI Taxonomy" id="1094619"/>
    <lineage>
        <taxon>Eukaryota</taxon>
        <taxon>Sar</taxon>
        <taxon>Stramenopiles</taxon>
        <taxon>Oomycota</taxon>
        <taxon>Peronosporomycetes</taxon>
        <taxon>Peronosporales</taxon>
        <taxon>Peronosporaceae</taxon>
        <taxon>Phytophthora</taxon>
    </lineage>
</organism>
<dbReference type="OMA" id="VWTLVCK"/>
<protein>
    <recommendedName>
        <fullName evidence="2">Dymeclin</fullName>
    </recommendedName>
</protein>
<dbReference type="Pfam" id="PF09742">
    <property type="entry name" value="Dymeclin"/>
    <property type="match status" value="1"/>
</dbReference>
<sequence>MGASSSSPAAAAAGSAAVEKIFASAQERAAFEKIVGETPVPSGDAAYHAVLAGSKPLPQLSQAQVELLTREYGETLAQNSLRSGNFRVLLRYVIHSLPFSCKVAEMTNSELAAFAPGAVAPDPVDGKPQTVGTHLHRAVNALFLVRQFAMRFVERTDECSLLAHFNHQPTTEFAGVSSHSANTTTRHSLSIQMDEVAEKGANDGFAPEDSSDDLAVRFLDVLLTVLIEFPPNEKTHDLHVEVVNTLLVLLSPVAYPRDHSKQAGDLRAHNPFLYMLMSAALPDGKKSYWAPGLVRRLLQNSIEQLQATGPNATSNTAVVALRKAREMSLIAMSGISDQAYEQEQFSYFTLEGVGSIAASIFRFPWSFIRYFTTREDSANPLADRSVLLLLVLLQSCRDSDSAVASNPFRGALCGVADGADADDQSAEIEDPRVHLMRQGHTTAASSAEKLELMYSDLFEVVGRHAPYEASHLMLYTLLYSNPMMLDAAVGNADMERLLLPLLETLYHARSVEPSRLYMLVIVLLTFTQDPEFVRTAHTQLVVPNVSWYQEHYMLDVSLGSLMMVIFTRLIFRNITHFQDSFIHLNAFAALSNLARSAENLHMYAAQGIVGLIDMLAKNEAKLVAQMKRLKSADKEENEVLAQKRSAYVEFIRLLLGVVSSCLKAKLLPRNPQLIYSLLHRADTFAGLQQHSEFAAHVNNGPVWSTLARFQVVVDTKTSPDDVLDADKVLEIIRNECVSLLAASSASSRTGGASRSKASVDDDDASYRYEEEADPEQFFVPYIWKLIQEQTPDFCWKVDKITLFVPSGITAPTSVATG</sequence>
<gene>
    <name evidence="5" type="ORF">PHYSODRAFT_309763</name>
</gene>
<dbReference type="GeneID" id="20643189"/>
<dbReference type="RefSeq" id="XP_009516677.1">
    <property type="nucleotide sequence ID" value="XM_009518382.1"/>
</dbReference>
<dbReference type="InParanoid" id="G4YJ68"/>
<evidence type="ECO:0000256" key="4">
    <source>
        <dbReference type="ARBA" id="ARBA00023288"/>
    </source>
</evidence>
<dbReference type="AlphaFoldDB" id="G4YJ68"/>
<proteinExistence type="inferred from homology"/>
<dbReference type="GO" id="GO:0007030">
    <property type="term" value="P:Golgi organization"/>
    <property type="evidence" value="ECO:0007669"/>
    <property type="project" value="TreeGrafter"/>
</dbReference>
<dbReference type="PANTHER" id="PTHR12895:SF9">
    <property type="entry name" value="DYMECLIN"/>
    <property type="match status" value="1"/>
</dbReference>
<reference evidence="5 6" key="1">
    <citation type="journal article" date="2006" name="Science">
        <title>Phytophthora genome sequences uncover evolutionary origins and mechanisms of pathogenesis.</title>
        <authorList>
            <person name="Tyler B.M."/>
            <person name="Tripathy S."/>
            <person name="Zhang X."/>
            <person name="Dehal P."/>
            <person name="Jiang R.H."/>
            <person name="Aerts A."/>
            <person name="Arredondo F.D."/>
            <person name="Baxter L."/>
            <person name="Bensasson D."/>
            <person name="Beynon J.L."/>
            <person name="Chapman J."/>
            <person name="Damasceno C.M."/>
            <person name="Dorrance A.E."/>
            <person name="Dou D."/>
            <person name="Dickerman A.W."/>
            <person name="Dubchak I.L."/>
            <person name="Garbelotto M."/>
            <person name="Gijzen M."/>
            <person name="Gordon S.G."/>
            <person name="Govers F."/>
            <person name="Grunwald N.J."/>
            <person name="Huang W."/>
            <person name="Ivors K.L."/>
            <person name="Jones R.W."/>
            <person name="Kamoun S."/>
            <person name="Krampis K."/>
            <person name="Lamour K.H."/>
            <person name="Lee M.K."/>
            <person name="McDonald W.H."/>
            <person name="Medina M."/>
            <person name="Meijer H.J."/>
            <person name="Nordberg E.K."/>
            <person name="Maclean D.J."/>
            <person name="Ospina-Giraldo M.D."/>
            <person name="Morris P.F."/>
            <person name="Phuntumart V."/>
            <person name="Putnam N.H."/>
            <person name="Rash S."/>
            <person name="Rose J.K."/>
            <person name="Sakihama Y."/>
            <person name="Salamov A.A."/>
            <person name="Savidor A."/>
            <person name="Scheuring C.F."/>
            <person name="Smith B.M."/>
            <person name="Sobral B.W."/>
            <person name="Terry A."/>
            <person name="Torto-Alalibo T.A."/>
            <person name="Win J."/>
            <person name="Xu Z."/>
            <person name="Zhang H."/>
            <person name="Grigoriev I.V."/>
            <person name="Rokhsar D.S."/>
            <person name="Boore J.L."/>
        </authorList>
    </citation>
    <scope>NUCLEOTIDE SEQUENCE [LARGE SCALE GENOMIC DNA]</scope>
    <source>
        <strain evidence="5 6">P6497</strain>
    </source>
</reference>
<dbReference type="STRING" id="1094619.G4YJ68"/>
<comment type="similarity">
    <text evidence="1">Belongs to the dymeclin family.</text>
</comment>
<dbReference type="PANTHER" id="PTHR12895">
    <property type="entry name" value="DYMECLIN"/>
    <property type="match status" value="1"/>
</dbReference>
<keyword evidence="4" id="KW-0449">Lipoprotein</keyword>
<dbReference type="EMBL" id="JH159151">
    <property type="protein sequence ID" value="EGZ29402.1"/>
    <property type="molecule type" value="Genomic_DNA"/>
</dbReference>
<accession>G4YJ68</accession>
<keyword evidence="3" id="KW-0519">Myristate</keyword>
<dbReference type="GO" id="GO:0005794">
    <property type="term" value="C:Golgi apparatus"/>
    <property type="evidence" value="ECO:0007669"/>
    <property type="project" value="TreeGrafter"/>
</dbReference>
<evidence type="ECO:0000313" key="5">
    <source>
        <dbReference type="EMBL" id="EGZ29402.1"/>
    </source>
</evidence>
<keyword evidence="6" id="KW-1185">Reference proteome</keyword>